<feature type="domain" description="PPPDE" evidence="4">
    <location>
        <begin position="10"/>
        <end position="152"/>
    </location>
</feature>
<dbReference type="AlphaFoldDB" id="A0A0H5CD59"/>
<dbReference type="OrthoDB" id="21221at2759"/>
<evidence type="ECO:0000313" key="6">
    <source>
        <dbReference type="EMBL" id="ODV75420.1"/>
    </source>
</evidence>
<dbReference type="STRING" id="983966.A0A0H5CD59"/>
<sequence length="157" mass="17830">MDETNEEQGTKVQVYVYDISHGLARVYSRAIVGIDMDAIYHTSVVMGGKEYYFDREGATISQAGKTRFGVPMEVLELGETFIPGEILGEYLDDLKQNRFKFGSYNLFHNNCNHFTHELLQFLNGTELEKRILHLPEQVLSSPNGALIQQMFNGGIMM</sequence>
<dbReference type="InterPro" id="IPR008580">
    <property type="entry name" value="PPPDE_dom"/>
</dbReference>
<keyword evidence="2" id="KW-0645">Protease</keyword>
<dbReference type="PANTHER" id="PTHR12378">
    <property type="entry name" value="DESUMOYLATING ISOPEPTIDASE"/>
    <property type="match status" value="1"/>
</dbReference>
<dbReference type="RefSeq" id="XP_020072459.1">
    <property type="nucleotide sequence ID" value="XM_020213563.1"/>
</dbReference>
<dbReference type="GO" id="GO:0008233">
    <property type="term" value="F:peptidase activity"/>
    <property type="evidence" value="ECO:0007669"/>
    <property type="project" value="UniProtKB-KW"/>
</dbReference>
<evidence type="ECO:0000256" key="2">
    <source>
        <dbReference type="ARBA" id="ARBA00022670"/>
    </source>
</evidence>
<dbReference type="Proteomes" id="UP000038830">
    <property type="component" value="Unassembled WGS sequence"/>
</dbReference>
<evidence type="ECO:0000313" key="8">
    <source>
        <dbReference type="Proteomes" id="UP000094389"/>
    </source>
</evidence>
<keyword evidence="8" id="KW-1185">Reference proteome</keyword>
<dbReference type="Pfam" id="PF05903">
    <property type="entry name" value="Peptidase_C97"/>
    <property type="match status" value="1"/>
</dbReference>
<accession>A0A0H5CD59</accession>
<dbReference type="GO" id="GO:0006508">
    <property type="term" value="P:proteolysis"/>
    <property type="evidence" value="ECO:0007669"/>
    <property type="project" value="UniProtKB-KW"/>
</dbReference>
<organism evidence="5 7">
    <name type="scientific">Cyberlindnera jadinii (strain ATCC 18201 / CBS 1600 / BCRC 20928 / JCM 3617 / NBRC 0987 / NRRL Y-1542)</name>
    <name type="common">Torula yeast</name>
    <name type="synonym">Candida utilis</name>
    <dbReference type="NCBI Taxonomy" id="983966"/>
    <lineage>
        <taxon>Eukaryota</taxon>
        <taxon>Fungi</taxon>
        <taxon>Dikarya</taxon>
        <taxon>Ascomycota</taxon>
        <taxon>Saccharomycotina</taxon>
        <taxon>Saccharomycetes</taxon>
        <taxon>Phaffomycetales</taxon>
        <taxon>Phaffomycetaceae</taxon>
        <taxon>Cyberlindnera</taxon>
    </lineage>
</organism>
<dbReference type="EMBL" id="KV453926">
    <property type="protein sequence ID" value="ODV75420.1"/>
    <property type="molecule type" value="Genomic_DNA"/>
</dbReference>
<evidence type="ECO:0000313" key="7">
    <source>
        <dbReference type="Proteomes" id="UP000038830"/>
    </source>
</evidence>
<dbReference type="OMA" id="HLMLGKQ"/>
<accession>A0A1E4S7F7</accession>
<evidence type="ECO:0000259" key="4">
    <source>
        <dbReference type="PROSITE" id="PS51858"/>
    </source>
</evidence>
<dbReference type="PANTHER" id="PTHR12378:SF7">
    <property type="entry name" value="DESUMOYLATING ISOPEPTIDASE 1"/>
    <property type="match status" value="1"/>
</dbReference>
<dbReference type="SMART" id="SM01179">
    <property type="entry name" value="DUF862"/>
    <property type="match status" value="1"/>
</dbReference>
<keyword evidence="3" id="KW-0378">Hydrolase</keyword>
<dbReference type="EMBL" id="CDQK01000003">
    <property type="protein sequence ID" value="CEP22559.1"/>
    <property type="molecule type" value="Genomic_DNA"/>
</dbReference>
<evidence type="ECO:0000313" key="5">
    <source>
        <dbReference type="EMBL" id="CEP22559.1"/>
    </source>
</evidence>
<comment type="similarity">
    <text evidence="1">Belongs to the DeSI family.</text>
</comment>
<protein>
    <submittedName>
        <fullName evidence="6">DUF862-domain-containing protein</fullName>
    </submittedName>
</protein>
<dbReference type="InterPro" id="IPR042266">
    <property type="entry name" value="PPPDE_sf"/>
</dbReference>
<dbReference type="GeneID" id="30987959"/>
<evidence type="ECO:0000256" key="1">
    <source>
        <dbReference type="ARBA" id="ARBA00008140"/>
    </source>
</evidence>
<dbReference type="GO" id="GO:0070646">
    <property type="term" value="P:protein modification by small protein removal"/>
    <property type="evidence" value="ECO:0007669"/>
    <property type="project" value="TreeGrafter"/>
</dbReference>
<name>A0A0H5CD59_CYBJN</name>
<gene>
    <name evidence="5" type="ORF">BN1211_2940</name>
    <name evidence="6" type="ORF">CYBJADRAFT_160843</name>
</gene>
<reference evidence="5" key="1">
    <citation type="submission" date="2014-12" db="EMBL/GenBank/DDBJ databases">
        <authorList>
            <person name="Jaenicke S."/>
        </authorList>
    </citation>
    <scope>NUCLEOTIDE SEQUENCE [LARGE SCALE GENOMIC DNA]</scope>
    <source>
        <strain evidence="5">CBS1600</strain>
    </source>
</reference>
<dbReference type="PROSITE" id="PS51858">
    <property type="entry name" value="PPPDE"/>
    <property type="match status" value="1"/>
</dbReference>
<proteinExistence type="inferred from homology"/>
<reference evidence="6 8" key="3">
    <citation type="journal article" date="2016" name="Proc. Natl. Acad. Sci. U.S.A.">
        <title>Comparative genomics of biotechnologically important yeasts.</title>
        <authorList>
            <person name="Riley R."/>
            <person name="Haridas S."/>
            <person name="Wolfe K.H."/>
            <person name="Lopes M.R."/>
            <person name="Hittinger C.T."/>
            <person name="Goeker M."/>
            <person name="Salamov A.A."/>
            <person name="Wisecaver J.H."/>
            <person name="Long T.M."/>
            <person name="Calvey C.H."/>
            <person name="Aerts A.L."/>
            <person name="Barry K.W."/>
            <person name="Choi C."/>
            <person name="Clum A."/>
            <person name="Coughlan A.Y."/>
            <person name="Deshpande S."/>
            <person name="Douglass A.P."/>
            <person name="Hanson S.J."/>
            <person name="Klenk H.-P."/>
            <person name="LaButti K.M."/>
            <person name="Lapidus A."/>
            <person name="Lindquist E.A."/>
            <person name="Lipzen A.M."/>
            <person name="Meier-Kolthoff J.P."/>
            <person name="Ohm R.A."/>
            <person name="Otillar R.P."/>
            <person name="Pangilinan J.L."/>
            <person name="Peng Y."/>
            <person name="Rokas A."/>
            <person name="Rosa C.A."/>
            <person name="Scheuner C."/>
            <person name="Sibirny A.A."/>
            <person name="Slot J.C."/>
            <person name="Stielow J.B."/>
            <person name="Sun H."/>
            <person name="Kurtzman C.P."/>
            <person name="Blackwell M."/>
            <person name="Grigoriev I.V."/>
            <person name="Jeffries T.W."/>
        </authorList>
    </citation>
    <scope>NUCLEOTIDE SEQUENCE [LARGE SCALE GENOMIC DNA]</scope>
    <source>
        <strain evidence="8">ATCC 18201 / CBS 1600 / BCRC 20928 / JCM 3617 / NBRC 0987 / NRRL Y-1542</strain>
        <strain evidence="6">NRRL Y-1542</strain>
    </source>
</reference>
<reference evidence="7" key="2">
    <citation type="journal article" date="2015" name="J. Biotechnol.">
        <title>The structure of the Cyberlindnera jadinii genome and its relation to Candida utilis analyzed by the occurrence of single nucleotide polymorphisms.</title>
        <authorList>
            <person name="Rupp O."/>
            <person name="Brinkrolf K."/>
            <person name="Buerth C."/>
            <person name="Kunigo M."/>
            <person name="Schneider J."/>
            <person name="Jaenicke S."/>
            <person name="Goesmann A."/>
            <person name="Puehler A."/>
            <person name="Jaeger K.-E."/>
            <person name="Ernst J.F."/>
        </authorList>
    </citation>
    <scope>NUCLEOTIDE SEQUENCE [LARGE SCALE GENOMIC DNA]</scope>
    <source>
        <strain evidence="7">ATCC 18201 / CBS 1600 / BCRC 20928 / JCM 3617 / NBRC 0987 / NRRL Y-1542</strain>
    </source>
</reference>
<dbReference type="Proteomes" id="UP000094389">
    <property type="component" value="Unassembled WGS sequence"/>
</dbReference>
<evidence type="ECO:0000256" key="3">
    <source>
        <dbReference type="ARBA" id="ARBA00022801"/>
    </source>
</evidence>
<dbReference type="Gene3D" id="3.90.1720.30">
    <property type="entry name" value="PPPDE domains"/>
    <property type="match status" value="1"/>
</dbReference>